<keyword evidence="3" id="KW-1185">Reference proteome</keyword>
<evidence type="ECO:0000313" key="3">
    <source>
        <dbReference type="Proteomes" id="UP000472265"/>
    </source>
</evidence>
<feature type="compositionally biased region" description="Pro residues" evidence="1">
    <location>
        <begin position="424"/>
        <end position="434"/>
    </location>
</feature>
<feature type="region of interest" description="Disordered" evidence="1">
    <location>
        <begin position="165"/>
        <end position="185"/>
    </location>
</feature>
<dbReference type="OMA" id="INNFRIF"/>
<dbReference type="Gene3D" id="3.40.50.12700">
    <property type="match status" value="1"/>
</dbReference>
<dbReference type="AlphaFoldDB" id="A0A671XU25"/>
<accession>A0A671XU25</accession>
<feature type="region of interest" description="Disordered" evidence="1">
    <location>
        <begin position="117"/>
        <end position="144"/>
    </location>
</feature>
<protein>
    <recommendedName>
        <fullName evidence="4">OSK domain-containing protein</fullName>
    </recommendedName>
</protein>
<dbReference type="GeneTree" id="ENSGT00980000199020"/>
<dbReference type="SUPFAM" id="SSF52266">
    <property type="entry name" value="SGNH hydrolase"/>
    <property type="match status" value="1"/>
</dbReference>
<feature type="compositionally biased region" description="Low complexity" evidence="1">
    <location>
        <begin position="462"/>
        <end position="472"/>
    </location>
</feature>
<feature type="region of interest" description="Disordered" evidence="1">
    <location>
        <begin position="461"/>
        <end position="499"/>
    </location>
</feature>
<reference evidence="2" key="2">
    <citation type="submission" date="2025-08" db="UniProtKB">
        <authorList>
            <consortium name="Ensembl"/>
        </authorList>
    </citation>
    <scope>IDENTIFICATION</scope>
</reference>
<evidence type="ECO:0000256" key="1">
    <source>
        <dbReference type="SAM" id="MobiDB-lite"/>
    </source>
</evidence>
<dbReference type="Proteomes" id="UP000472265">
    <property type="component" value="Chromosome 6"/>
</dbReference>
<feature type="compositionally biased region" description="Low complexity" evidence="1">
    <location>
        <begin position="489"/>
        <end position="499"/>
    </location>
</feature>
<name>A0A671XU25_SPAAU</name>
<evidence type="ECO:0000313" key="2">
    <source>
        <dbReference type="Ensembl" id="ENSSAUP00010054699.1"/>
    </source>
</evidence>
<feature type="region of interest" description="Disordered" evidence="1">
    <location>
        <begin position="400"/>
        <end position="440"/>
    </location>
</feature>
<feature type="compositionally biased region" description="Polar residues" evidence="1">
    <location>
        <begin position="38"/>
        <end position="56"/>
    </location>
</feature>
<feature type="compositionally biased region" description="Basic and acidic residues" evidence="1">
    <location>
        <begin position="62"/>
        <end position="75"/>
    </location>
</feature>
<dbReference type="InParanoid" id="A0A671XU25"/>
<organism evidence="2 3">
    <name type="scientific">Sparus aurata</name>
    <name type="common">Gilthead sea bream</name>
    <dbReference type="NCBI Taxonomy" id="8175"/>
    <lineage>
        <taxon>Eukaryota</taxon>
        <taxon>Metazoa</taxon>
        <taxon>Chordata</taxon>
        <taxon>Craniata</taxon>
        <taxon>Vertebrata</taxon>
        <taxon>Euteleostomi</taxon>
        <taxon>Actinopterygii</taxon>
        <taxon>Neopterygii</taxon>
        <taxon>Teleostei</taxon>
        <taxon>Neoteleostei</taxon>
        <taxon>Acanthomorphata</taxon>
        <taxon>Eupercaria</taxon>
        <taxon>Spariformes</taxon>
        <taxon>Sparidae</taxon>
        <taxon>Sparus</taxon>
    </lineage>
</organism>
<dbReference type="Ensembl" id="ENSSAUT00010057484.1">
    <property type="protein sequence ID" value="ENSSAUP00010054699.1"/>
    <property type="gene ID" value="ENSSAUG00010022516.1"/>
</dbReference>
<dbReference type="Gene3D" id="3.40.50.12690">
    <property type="match status" value="1"/>
</dbReference>
<evidence type="ECO:0008006" key="4">
    <source>
        <dbReference type="Google" id="ProtNLM"/>
    </source>
</evidence>
<reference evidence="2" key="3">
    <citation type="submission" date="2025-09" db="UniProtKB">
        <authorList>
            <consortium name="Ensembl"/>
        </authorList>
    </citation>
    <scope>IDENTIFICATION</scope>
</reference>
<feature type="region of interest" description="Disordered" evidence="1">
    <location>
        <begin position="38"/>
        <end position="85"/>
    </location>
</feature>
<reference evidence="2" key="1">
    <citation type="submission" date="2021-04" db="EMBL/GenBank/DDBJ databases">
        <authorList>
            <consortium name="Wellcome Sanger Institute Data Sharing"/>
        </authorList>
    </citation>
    <scope>NUCLEOTIDE SEQUENCE [LARGE SCALE GENOMIC DNA]</scope>
</reference>
<sequence length="499" mass="56127">MPLVNLNLQNILQKIAELETKIHRIEVNVEVNGLSGNETTLPWNQNSRQEPANTRLISPDNDSTKQEFRGLDKKPRNNHPCWNTLGAKPKVKSFLGERVTGRAQRPEICDATGWPALSSEKSASSTPVPKRKQPWTTVKTKSKSVPTQITKIQLENRFAPLYQDRASSPSMNKESYETKFKSKRPQKELMTGPQTLIVGDVAVKEVNSFCSKTNTKVLCFTNDMVSDVSEKILDIVAEHPTVKSLILHTGACDVVKKQSEVLKQDFTDLLNKVRSLDTVVFVSGPLPTVRRGDERFSRLLMLNRWLKATCAAQSVNFIDNFNIFWERRHLFKADGFCLNKSGVRLLTSNIFYSVHHTPVPPFKDTRQNKLKQLIRQPLEGEILVPEISFEQTSQLCQEEESLLPSSLRKEESPPVATRGNIHSPPTPTNSPPSPASLSLSLSPSSPLLDFTDEMKKLVNVGLRLTPRPNLPRLKPPSPKRHRAPPPPLNNLWPLQSENS</sequence>
<proteinExistence type="predicted"/>